<feature type="transmembrane region" description="Helical" evidence="5">
    <location>
        <begin position="80"/>
        <end position="101"/>
    </location>
</feature>
<sequence length="399" mass="42126">MKSSSKSALLGAAFLMATSAIGPGFITQTTVFTQQLLTSFGFVILVSILLDIAAQLNVWRIIAVSEKRAQDLANSLLPGMGYFLAILIVVGGLVFNIGNVAGAGLGMNVVYPFDADLKHPVIGAGISAAIALFIFWFKEAGVAMDWFAKILGFVMIGLTLYVAISSHPPVGQAIYRSFFPVKINTTAIVTLVGGTVGGYISFAGAHRLLDAGIKGKEHLPEVTRSSISAILLASAMRILLFLAALGVVYAGGSLQKDNPAASVFQIAAGDVGYKIFGIVLWSAAITSVVGSAYTSVSFLRTLHPVFEKYQRLVTSLFILVSMGIFAFLQQGAVQLLVIAGALNGLILPVSLALLLMAVFKKRLMGDYKHPVWLSVAGLIVVIIMGVMGAKTIVDLLSNL</sequence>
<accession>A0A1V9FF92</accession>
<feature type="transmembrane region" description="Helical" evidence="5">
    <location>
        <begin position="36"/>
        <end position="59"/>
    </location>
</feature>
<reference evidence="6 7" key="1">
    <citation type="submission" date="2016-03" db="EMBL/GenBank/DDBJ databases">
        <title>Niastella vici sp. nov., isolated from farmland soil.</title>
        <authorList>
            <person name="Chen L."/>
            <person name="Wang D."/>
            <person name="Yang S."/>
            <person name="Wang G."/>
        </authorList>
    </citation>
    <scope>NUCLEOTIDE SEQUENCE [LARGE SCALE GENOMIC DNA]</scope>
    <source>
        <strain evidence="6 7">DJ57</strain>
    </source>
</reference>
<feature type="transmembrane region" description="Helical" evidence="5">
    <location>
        <begin position="121"/>
        <end position="137"/>
    </location>
</feature>
<feature type="transmembrane region" description="Helical" evidence="5">
    <location>
        <begin position="271"/>
        <end position="299"/>
    </location>
</feature>
<evidence type="ECO:0000313" key="6">
    <source>
        <dbReference type="EMBL" id="OQP56957.1"/>
    </source>
</evidence>
<gene>
    <name evidence="6" type="ORF">A3860_10305</name>
</gene>
<keyword evidence="7" id="KW-1185">Reference proteome</keyword>
<feature type="transmembrane region" description="Helical" evidence="5">
    <location>
        <begin position="311"/>
        <end position="329"/>
    </location>
</feature>
<keyword evidence="2 5" id="KW-0812">Transmembrane</keyword>
<evidence type="ECO:0000256" key="4">
    <source>
        <dbReference type="ARBA" id="ARBA00023136"/>
    </source>
</evidence>
<comment type="subcellular location">
    <subcellularLocation>
        <location evidence="1">Membrane</location>
        <topology evidence="1">Multi-pass membrane protein</topology>
    </subcellularLocation>
</comment>
<evidence type="ECO:0000313" key="7">
    <source>
        <dbReference type="Proteomes" id="UP000192796"/>
    </source>
</evidence>
<dbReference type="InterPro" id="IPR001046">
    <property type="entry name" value="NRAMP_fam"/>
</dbReference>
<evidence type="ECO:0000256" key="3">
    <source>
        <dbReference type="ARBA" id="ARBA00022989"/>
    </source>
</evidence>
<dbReference type="Proteomes" id="UP000192796">
    <property type="component" value="Unassembled WGS sequence"/>
</dbReference>
<feature type="transmembrane region" description="Helical" evidence="5">
    <location>
        <begin position="226"/>
        <end position="251"/>
    </location>
</feature>
<dbReference type="RefSeq" id="WP_081155920.1">
    <property type="nucleotide sequence ID" value="NZ_LVYD01000124.1"/>
</dbReference>
<feature type="transmembrane region" description="Helical" evidence="5">
    <location>
        <begin position="146"/>
        <end position="164"/>
    </location>
</feature>
<feature type="transmembrane region" description="Helical" evidence="5">
    <location>
        <begin position="335"/>
        <end position="359"/>
    </location>
</feature>
<proteinExistence type="predicted"/>
<dbReference type="GO" id="GO:0005886">
    <property type="term" value="C:plasma membrane"/>
    <property type="evidence" value="ECO:0007669"/>
    <property type="project" value="TreeGrafter"/>
</dbReference>
<dbReference type="EMBL" id="LVYD01000124">
    <property type="protein sequence ID" value="OQP56957.1"/>
    <property type="molecule type" value="Genomic_DNA"/>
</dbReference>
<name>A0A1V9FF92_9BACT</name>
<dbReference type="Pfam" id="PF01566">
    <property type="entry name" value="Nramp"/>
    <property type="match status" value="1"/>
</dbReference>
<dbReference type="OrthoDB" id="141480at2"/>
<evidence type="ECO:0008006" key="8">
    <source>
        <dbReference type="Google" id="ProtNLM"/>
    </source>
</evidence>
<evidence type="ECO:0000256" key="2">
    <source>
        <dbReference type="ARBA" id="ARBA00022692"/>
    </source>
</evidence>
<dbReference type="PANTHER" id="PTHR11706">
    <property type="entry name" value="SOLUTE CARRIER PROTEIN FAMILY 11 MEMBER"/>
    <property type="match status" value="1"/>
</dbReference>
<protein>
    <recommendedName>
        <fullName evidence="8">Iron transporter</fullName>
    </recommendedName>
</protein>
<comment type="caution">
    <text evidence="6">The sequence shown here is derived from an EMBL/GenBank/DDBJ whole genome shotgun (WGS) entry which is preliminary data.</text>
</comment>
<evidence type="ECO:0000256" key="1">
    <source>
        <dbReference type="ARBA" id="ARBA00004141"/>
    </source>
</evidence>
<dbReference type="STRING" id="1703345.A3860_10305"/>
<dbReference type="PANTHER" id="PTHR11706:SF2">
    <property type="entry name" value="TRANSPORTER PROTEIN"/>
    <property type="match status" value="1"/>
</dbReference>
<organism evidence="6 7">
    <name type="scientific">Niastella vici</name>
    <dbReference type="NCBI Taxonomy" id="1703345"/>
    <lineage>
        <taxon>Bacteria</taxon>
        <taxon>Pseudomonadati</taxon>
        <taxon>Bacteroidota</taxon>
        <taxon>Chitinophagia</taxon>
        <taxon>Chitinophagales</taxon>
        <taxon>Chitinophagaceae</taxon>
        <taxon>Niastella</taxon>
    </lineage>
</organism>
<dbReference type="GO" id="GO:0015086">
    <property type="term" value="F:cadmium ion transmembrane transporter activity"/>
    <property type="evidence" value="ECO:0007669"/>
    <property type="project" value="TreeGrafter"/>
</dbReference>
<keyword evidence="3 5" id="KW-1133">Transmembrane helix</keyword>
<feature type="transmembrane region" description="Helical" evidence="5">
    <location>
        <begin position="371"/>
        <end position="393"/>
    </location>
</feature>
<feature type="transmembrane region" description="Helical" evidence="5">
    <location>
        <begin position="184"/>
        <end position="205"/>
    </location>
</feature>
<evidence type="ECO:0000256" key="5">
    <source>
        <dbReference type="SAM" id="Phobius"/>
    </source>
</evidence>
<dbReference type="AlphaFoldDB" id="A0A1V9FF92"/>
<keyword evidence="4 5" id="KW-0472">Membrane</keyword>
<dbReference type="GO" id="GO:0034755">
    <property type="term" value="P:iron ion transmembrane transport"/>
    <property type="evidence" value="ECO:0007669"/>
    <property type="project" value="TreeGrafter"/>
</dbReference>
<dbReference type="GO" id="GO:0005384">
    <property type="term" value="F:manganese ion transmembrane transporter activity"/>
    <property type="evidence" value="ECO:0007669"/>
    <property type="project" value="TreeGrafter"/>
</dbReference>